<proteinExistence type="predicted"/>
<dbReference type="EMBL" id="SCEB01000136">
    <property type="protein sequence ID" value="RXN00739.1"/>
    <property type="molecule type" value="Genomic_DNA"/>
</dbReference>
<comment type="caution">
    <text evidence="1">The sequence shown here is derived from an EMBL/GenBank/DDBJ whole genome shotgun (WGS) entry which is preliminary data.</text>
</comment>
<gene>
    <name evidence="1" type="ORF">EOD39_8790</name>
</gene>
<dbReference type="AlphaFoldDB" id="A0A662YYT5"/>
<accession>A0A662YYT5</accession>
<name>A0A662YYT5_ACIRT</name>
<sequence>MVSTGRMDDDDFGGFEGT</sequence>
<evidence type="ECO:0000313" key="1">
    <source>
        <dbReference type="EMBL" id="RXN00739.1"/>
    </source>
</evidence>
<dbReference type="Proteomes" id="UP000289886">
    <property type="component" value="Unassembled WGS sequence"/>
</dbReference>
<evidence type="ECO:0000313" key="2">
    <source>
        <dbReference type="Proteomes" id="UP000289886"/>
    </source>
</evidence>
<protein>
    <submittedName>
        <fullName evidence="1">Uncharacterized protein</fullName>
    </submittedName>
</protein>
<reference evidence="1 2" key="1">
    <citation type="submission" date="2019-01" db="EMBL/GenBank/DDBJ databases">
        <title>Draft Genome and Complete Hox-Cluster Characterization of the Sterlet Sturgeon (Acipenser ruthenus).</title>
        <authorList>
            <person name="Wei Q."/>
        </authorList>
    </citation>
    <scope>NUCLEOTIDE SEQUENCE [LARGE SCALE GENOMIC DNA]</scope>
    <source>
        <strain evidence="1">WHYD16114868_AA</strain>
        <tissue evidence="1">Blood</tissue>
    </source>
</reference>
<keyword evidence="2" id="KW-1185">Reference proteome</keyword>
<organism evidence="1 2">
    <name type="scientific">Acipenser ruthenus</name>
    <name type="common">Sterlet sturgeon</name>
    <dbReference type="NCBI Taxonomy" id="7906"/>
    <lineage>
        <taxon>Eukaryota</taxon>
        <taxon>Metazoa</taxon>
        <taxon>Chordata</taxon>
        <taxon>Craniata</taxon>
        <taxon>Vertebrata</taxon>
        <taxon>Euteleostomi</taxon>
        <taxon>Actinopterygii</taxon>
        <taxon>Chondrostei</taxon>
        <taxon>Acipenseriformes</taxon>
        <taxon>Acipenseridae</taxon>
        <taxon>Acipenser</taxon>
    </lineage>
</organism>